<evidence type="ECO:0000256" key="1">
    <source>
        <dbReference type="ARBA" id="ARBA00005189"/>
    </source>
</evidence>
<evidence type="ECO:0000256" key="5">
    <source>
        <dbReference type="ARBA" id="ARBA00047622"/>
    </source>
</evidence>
<sequence>MDYLDMLAKLGVGNAHPGGFSETIEQLKQYPIKKGSKILEVGCGTGRTACYLSSKGYKVTAIDIREDMLEKARTRAEAENVKVKFIQADVTSLPFDSNQFDVVMVESVTIFTDPTLSCKEYFRVLKPKGSLYDREMIVTKKIPDNHKKEMIEFYGFKKMMSVLEWTEQLYEAGFSHVEVWNLAKFNSDMWKKELKFPDENQQADDDVYENTEVYNAIKKYEELMNAYHKYIGYGVLIGQKL</sequence>
<dbReference type="CDD" id="cd02440">
    <property type="entry name" value="AdoMet_MTases"/>
    <property type="match status" value="1"/>
</dbReference>
<feature type="domain" description="Methyltransferase" evidence="6">
    <location>
        <begin position="38"/>
        <end position="129"/>
    </location>
</feature>
<reference evidence="7 8" key="1">
    <citation type="submission" date="2019-01" db="EMBL/GenBank/DDBJ databases">
        <title>Chengkuizengella sp. nov., isolated from deep-sea sediment of East Pacific Ocean.</title>
        <authorList>
            <person name="Yang J."/>
            <person name="Lai Q."/>
            <person name="Shao Z."/>
        </authorList>
    </citation>
    <scope>NUCLEOTIDE SEQUENCE [LARGE SCALE GENOMIC DNA]</scope>
    <source>
        <strain evidence="7 8">YPA3-1-1</strain>
    </source>
</reference>
<keyword evidence="3 7" id="KW-0808">Transferase</keyword>
<comment type="pathway">
    <text evidence="4">Phospholipid metabolism.</text>
</comment>
<evidence type="ECO:0000256" key="3">
    <source>
        <dbReference type="ARBA" id="ARBA00022679"/>
    </source>
</evidence>
<dbReference type="SUPFAM" id="SSF53335">
    <property type="entry name" value="S-adenosyl-L-methionine-dependent methyltransferases"/>
    <property type="match status" value="1"/>
</dbReference>
<dbReference type="OrthoDB" id="43862at2"/>
<accession>A0A6N9Q929</accession>
<dbReference type="AlphaFoldDB" id="A0A6N9Q929"/>
<dbReference type="Gene3D" id="3.40.50.150">
    <property type="entry name" value="Vaccinia Virus protein VP39"/>
    <property type="match status" value="1"/>
</dbReference>
<dbReference type="InterPro" id="IPR041698">
    <property type="entry name" value="Methyltransf_25"/>
</dbReference>
<dbReference type="Proteomes" id="UP000448943">
    <property type="component" value="Unassembled WGS sequence"/>
</dbReference>
<keyword evidence="2 7" id="KW-0489">Methyltransferase</keyword>
<evidence type="ECO:0000313" key="7">
    <source>
        <dbReference type="EMBL" id="NBI31094.1"/>
    </source>
</evidence>
<gene>
    <name evidence="7" type="ORF">ERL59_19275</name>
</gene>
<evidence type="ECO:0000256" key="2">
    <source>
        <dbReference type="ARBA" id="ARBA00022603"/>
    </source>
</evidence>
<dbReference type="PANTHER" id="PTHR44307:SF2">
    <property type="entry name" value="PHOSPHOETHANOLAMINE METHYLTRANSFERASE ISOFORM X1"/>
    <property type="match status" value="1"/>
</dbReference>
<comment type="pathway">
    <text evidence="1">Lipid metabolism.</text>
</comment>
<dbReference type="PANTHER" id="PTHR44307">
    <property type="entry name" value="PHOSPHOETHANOLAMINE METHYLTRANSFERASE"/>
    <property type="match status" value="1"/>
</dbReference>
<dbReference type="InterPro" id="IPR029063">
    <property type="entry name" value="SAM-dependent_MTases_sf"/>
</dbReference>
<organism evidence="7 8">
    <name type="scientific">Chengkuizengella marina</name>
    <dbReference type="NCBI Taxonomy" id="2507566"/>
    <lineage>
        <taxon>Bacteria</taxon>
        <taxon>Bacillati</taxon>
        <taxon>Bacillota</taxon>
        <taxon>Bacilli</taxon>
        <taxon>Bacillales</taxon>
        <taxon>Paenibacillaceae</taxon>
        <taxon>Chengkuizengella</taxon>
    </lineage>
</organism>
<comment type="catalytic activity">
    <reaction evidence="5">
        <text>phosphoethanolamine + S-adenosyl-L-methionine = N-methylethanolamine phosphate + S-adenosyl-L-homocysteine + H(+)</text>
        <dbReference type="Rhea" id="RHEA:20365"/>
        <dbReference type="ChEBI" id="CHEBI:15378"/>
        <dbReference type="ChEBI" id="CHEBI:57781"/>
        <dbReference type="ChEBI" id="CHEBI:57856"/>
        <dbReference type="ChEBI" id="CHEBI:58190"/>
        <dbReference type="ChEBI" id="CHEBI:59789"/>
        <dbReference type="EC" id="2.1.1.103"/>
    </reaction>
    <physiologicalReaction direction="left-to-right" evidence="5">
        <dbReference type="Rhea" id="RHEA:20366"/>
    </physiologicalReaction>
</comment>
<dbReference type="GO" id="GO:0000234">
    <property type="term" value="F:phosphoethanolamine N-methyltransferase activity"/>
    <property type="evidence" value="ECO:0007669"/>
    <property type="project" value="UniProtKB-EC"/>
</dbReference>
<dbReference type="Pfam" id="PF13649">
    <property type="entry name" value="Methyltransf_25"/>
    <property type="match status" value="1"/>
</dbReference>
<comment type="caution">
    <text evidence="7">The sequence shown here is derived from an EMBL/GenBank/DDBJ whole genome shotgun (WGS) entry which is preliminary data.</text>
</comment>
<evidence type="ECO:0000313" key="8">
    <source>
        <dbReference type="Proteomes" id="UP000448943"/>
    </source>
</evidence>
<proteinExistence type="predicted"/>
<name>A0A6N9Q929_9BACL</name>
<dbReference type="EMBL" id="SIJB01000057">
    <property type="protein sequence ID" value="NBI31094.1"/>
    <property type="molecule type" value="Genomic_DNA"/>
</dbReference>
<dbReference type="RefSeq" id="WP_160647914.1">
    <property type="nucleotide sequence ID" value="NZ_SIJB01000057.1"/>
</dbReference>
<evidence type="ECO:0000256" key="4">
    <source>
        <dbReference type="ARBA" id="ARBA00025707"/>
    </source>
</evidence>
<keyword evidence="8" id="KW-1185">Reference proteome</keyword>
<dbReference type="GO" id="GO:0032259">
    <property type="term" value="P:methylation"/>
    <property type="evidence" value="ECO:0007669"/>
    <property type="project" value="UniProtKB-KW"/>
</dbReference>
<evidence type="ECO:0000259" key="6">
    <source>
        <dbReference type="Pfam" id="PF13649"/>
    </source>
</evidence>
<protein>
    <submittedName>
        <fullName evidence="7">Class I SAM-dependent methyltransferase</fullName>
    </submittedName>
</protein>